<dbReference type="Gene3D" id="3.40.50.11550">
    <property type="match status" value="1"/>
</dbReference>
<dbReference type="Proteomes" id="UP000321479">
    <property type="component" value="Chromosome"/>
</dbReference>
<evidence type="ECO:0000313" key="4">
    <source>
        <dbReference type="Proteomes" id="UP000321479"/>
    </source>
</evidence>
<organism evidence="3 4">
    <name type="scientific">Mucilaginibacter ginsenosidivorans</name>
    <dbReference type="NCBI Taxonomy" id="398053"/>
    <lineage>
        <taxon>Bacteria</taxon>
        <taxon>Pseudomonadati</taxon>
        <taxon>Bacteroidota</taxon>
        <taxon>Sphingobacteriia</taxon>
        <taxon>Sphingobacteriales</taxon>
        <taxon>Sphingobacteriaceae</taxon>
        <taxon>Mucilaginibacter</taxon>
    </lineage>
</organism>
<keyword evidence="4" id="KW-1185">Reference proteome</keyword>
<reference evidence="3 4" key="1">
    <citation type="journal article" date="2017" name="Curr. Microbiol.">
        <title>Mucilaginibacter ginsenosidivorans sp. nov., Isolated from Soil of Ginseng Field.</title>
        <authorList>
            <person name="Kim M.M."/>
            <person name="Siddiqi M.Z."/>
            <person name="Im W.T."/>
        </authorList>
    </citation>
    <scope>NUCLEOTIDE SEQUENCE [LARGE SCALE GENOMIC DNA]</scope>
    <source>
        <strain evidence="3 4">Gsoil 3017</strain>
    </source>
</reference>
<gene>
    <name evidence="3" type="ORF">FRZ54_14895</name>
</gene>
<dbReference type="CDD" id="cd14727">
    <property type="entry name" value="ChanN-like"/>
    <property type="match status" value="1"/>
</dbReference>
<name>A0A5B8UYL4_9SPHI</name>
<dbReference type="EMBL" id="CP042436">
    <property type="protein sequence ID" value="QEC63805.1"/>
    <property type="molecule type" value="Genomic_DNA"/>
</dbReference>
<dbReference type="InterPro" id="IPR007314">
    <property type="entry name" value="Cofac_haem-bd_dom"/>
</dbReference>
<proteinExistence type="predicted"/>
<feature type="chain" id="PRO_5022679448" evidence="1">
    <location>
        <begin position="19"/>
        <end position="290"/>
    </location>
</feature>
<evidence type="ECO:0000259" key="2">
    <source>
        <dbReference type="Pfam" id="PF04187"/>
    </source>
</evidence>
<keyword evidence="1" id="KW-0732">Signal</keyword>
<dbReference type="Pfam" id="PF04187">
    <property type="entry name" value="Cofac_haem_bdg"/>
    <property type="match status" value="1"/>
</dbReference>
<evidence type="ECO:0000313" key="3">
    <source>
        <dbReference type="EMBL" id="QEC63805.1"/>
    </source>
</evidence>
<dbReference type="RefSeq" id="WP_147032379.1">
    <property type="nucleotide sequence ID" value="NZ_CP042436.1"/>
</dbReference>
<protein>
    <submittedName>
        <fullName evidence="3">ChaN family lipoprotein</fullName>
    </submittedName>
</protein>
<sequence length="290" mass="32740">MKYLAVLIFLLAPLLTLSQENPHYKIYSTSQQKLVSADDIIAGIDNADVLFFGEEHNDSTCHVLESLLFQKLAGRYPGRSALSMEMFETDCQNVLNEYLAGLIREKNFTTEGRAWKNYKDYRPMIEFAKAGGIPVVAANAPARYVNMVNRMGLASLDKLDKTGKAWLPPLPIDTATGAYYDKFLEIMGGHGAMGNMQMYQAQNVWDATMGWSIARFLKKHHGYKVFQVNGGFHSQEKLGAAAQLKKYDKKARIVNIACFSDDSYDNPDWSKYSKDNDYIILTDPKLPKTY</sequence>
<dbReference type="OrthoDB" id="1680202at2"/>
<accession>A0A5B8UYL4</accession>
<dbReference type="PIRSF" id="PIRSF020419">
    <property type="entry name" value="Fe_uptake_reg_CjrA_prd"/>
    <property type="match status" value="1"/>
</dbReference>
<evidence type="ECO:0000256" key="1">
    <source>
        <dbReference type="SAM" id="SignalP"/>
    </source>
</evidence>
<dbReference type="InterPro" id="IPR016773">
    <property type="entry name" value="Fe3_uptake_reg_CjrA_prd"/>
</dbReference>
<feature type="signal peptide" evidence="1">
    <location>
        <begin position="1"/>
        <end position="18"/>
    </location>
</feature>
<feature type="domain" description="Haem-binding uptake Tiki superfamily ChaN" evidence="2">
    <location>
        <begin position="41"/>
        <end position="244"/>
    </location>
</feature>
<dbReference type="KEGG" id="mgin:FRZ54_14895"/>
<dbReference type="SUPFAM" id="SSF159501">
    <property type="entry name" value="EreA/ChaN-like"/>
    <property type="match status" value="1"/>
</dbReference>
<keyword evidence="3" id="KW-0449">Lipoprotein</keyword>
<dbReference type="AlphaFoldDB" id="A0A5B8UYL4"/>